<dbReference type="SUPFAM" id="SSF52317">
    <property type="entry name" value="Class I glutamine amidotransferase-like"/>
    <property type="match status" value="1"/>
</dbReference>
<dbReference type="EMBL" id="JBHSFP010000001">
    <property type="protein sequence ID" value="MFC4529659.1"/>
    <property type="molecule type" value="Genomic_DNA"/>
</dbReference>
<dbReference type="PANTHER" id="PTHR40469">
    <property type="entry name" value="SECRETED GLYCOSYL HYDROLASE"/>
    <property type="match status" value="1"/>
</dbReference>
<evidence type="ECO:0000313" key="2">
    <source>
        <dbReference type="EMBL" id="MFC4529659.1"/>
    </source>
</evidence>
<organism evidence="2 3">
    <name type="scientific">Sphaerisporangium dianthi</name>
    <dbReference type="NCBI Taxonomy" id="1436120"/>
    <lineage>
        <taxon>Bacteria</taxon>
        <taxon>Bacillati</taxon>
        <taxon>Actinomycetota</taxon>
        <taxon>Actinomycetes</taxon>
        <taxon>Streptosporangiales</taxon>
        <taxon>Streptosporangiaceae</taxon>
        <taxon>Sphaerisporangium</taxon>
    </lineage>
</organism>
<gene>
    <name evidence="2" type="ORF">ACFO60_02690</name>
</gene>
<sequence length="221" mass="23795">MATNVILSGGLAHDFPATSRALAEVLTEAGVRSRITDDIAGSLSADPRPDLITVNALRCHDDGGWARSQGAVPFSLPGAARAAVLAHLDRGGGVLAVHAASICFDDWPAWRGLLGAAWVWGSSYHPPLGPAEIKIHDEHPIVEGLDDFELIDEIYSDLDVSPEVRPLASSLGRPLVWAREVRGGRLVYDALGHDARSYENPVHRTLLRRAAHWLLGDLSRS</sequence>
<name>A0ABV9C977_9ACTN</name>
<dbReference type="InterPro" id="IPR029062">
    <property type="entry name" value="Class_I_gatase-like"/>
</dbReference>
<reference evidence="3" key="1">
    <citation type="journal article" date="2019" name="Int. J. Syst. Evol. Microbiol.">
        <title>The Global Catalogue of Microorganisms (GCM) 10K type strain sequencing project: providing services to taxonomists for standard genome sequencing and annotation.</title>
        <authorList>
            <consortium name="The Broad Institute Genomics Platform"/>
            <consortium name="The Broad Institute Genome Sequencing Center for Infectious Disease"/>
            <person name="Wu L."/>
            <person name="Ma J."/>
        </authorList>
    </citation>
    <scope>NUCLEOTIDE SEQUENCE [LARGE SCALE GENOMIC DNA]</scope>
    <source>
        <strain evidence="3">CGMCC 4.7132</strain>
    </source>
</reference>
<dbReference type="RefSeq" id="WP_380836297.1">
    <property type="nucleotide sequence ID" value="NZ_JBHSFP010000001.1"/>
</dbReference>
<protein>
    <submittedName>
        <fullName evidence="2">ThuA domain-containing protein</fullName>
    </submittedName>
</protein>
<dbReference type="Gene3D" id="3.40.50.880">
    <property type="match status" value="1"/>
</dbReference>
<proteinExistence type="predicted"/>
<dbReference type="InterPro" id="IPR029010">
    <property type="entry name" value="ThuA-like"/>
</dbReference>
<dbReference type="PANTHER" id="PTHR40469:SF2">
    <property type="entry name" value="GALACTOSE-BINDING DOMAIN-LIKE SUPERFAMILY PROTEIN"/>
    <property type="match status" value="1"/>
</dbReference>
<evidence type="ECO:0000313" key="3">
    <source>
        <dbReference type="Proteomes" id="UP001596004"/>
    </source>
</evidence>
<dbReference type="Proteomes" id="UP001596004">
    <property type="component" value="Unassembled WGS sequence"/>
</dbReference>
<keyword evidence="3" id="KW-1185">Reference proteome</keyword>
<dbReference type="Pfam" id="PF06283">
    <property type="entry name" value="ThuA"/>
    <property type="match status" value="1"/>
</dbReference>
<evidence type="ECO:0000259" key="1">
    <source>
        <dbReference type="Pfam" id="PF06283"/>
    </source>
</evidence>
<accession>A0ABV9C977</accession>
<comment type="caution">
    <text evidence="2">The sequence shown here is derived from an EMBL/GenBank/DDBJ whole genome shotgun (WGS) entry which is preliminary data.</text>
</comment>
<feature type="domain" description="ThuA-like" evidence="1">
    <location>
        <begin position="76"/>
        <end position="213"/>
    </location>
</feature>